<dbReference type="InterPro" id="IPR036388">
    <property type="entry name" value="WH-like_DNA-bd_sf"/>
</dbReference>
<reference evidence="1 2" key="1">
    <citation type="journal article" date="2011" name="J. Bacteriol.">
        <title>Genome sequence of strain IMCC3088, a proteorhodopsin-containing marine bacterium belonging to the OM60/NOR5 clade.</title>
        <authorList>
            <person name="Jang Y."/>
            <person name="Oh H.M."/>
            <person name="Kang I."/>
            <person name="Lee K."/>
            <person name="Yang S.J."/>
            <person name="Cho J.C."/>
        </authorList>
    </citation>
    <scope>NUCLEOTIDE SEQUENCE [LARGE SCALE GENOMIC DNA]</scope>
    <source>
        <strain evidence="1 2">IMCC3088</strain>
    </source>
</reference>
<dbReference type="PANTHER" id="PTHR33204">
    <property type="entry name" value="TRANSCRIPTIONAL REGULATOR, MARR FAMILY"/>
    <property type="match status" value="1"/>
</dbReference>
<dbReference type="AlphaFoldDB" id="F3L5T8"/>
<sequence>MKVAERKIRNSSTFRAASVIGDYWSTRIVREALLGADAYSEFAKRIDITNQTLSARLRSLVQCGCLEKFSPDSQKFGTQRYRLTPMGKDLYAVLFAIKRWQVVSGSAETFASLPEDLVHKKCCSNDNVVVACSCCGEEIHHIDILSEQGPGAGYELPLGGAPQRQALIRSPLKGDSSLVPVGIEGDRWAILIMACVFWGDSKFEEFQEDLLIPRHTLTTRLRRLVEEGLLARVRYQAAPVRYAYQVTAKGVLFYPVILALAAYGDKWLDVGRGKPVYLKHQPCGNVTDPQLRCKKCNAVVEPDDITSALHCQKSA</sequence>
<organism evidence="1 2">
    <name type="scientific">Aequoribacter fuscus</name>
    <dbReference type="NCBI Taxonomy" id="2518989"/>
    <lineage>
        <taxon>Bacteria</taxon>
        <taxon>Pseudomonadati</taxon>
        <taxon>Pseudomonadota</taxon>
        <taxon>Gammaproteobacteria</taxon>
        <taxon>Cellvibrionales</taxon>
        <taxon>Halieaceae</taxon>
        <taxon>Aequoribacter</taxon>
    </lineage>
</organism>
<dbReference type="eggNOG" id="COG1733">
    <property type="taxonomic scope" value="Bacteria"/>
</dbReference>
<protein>
    <submittedName>
        <fullName evidence="1">Putative transcriptional regulator</fullName>
    </submittedName>
</protein>
<name>F3L5T8_9GAMM</name>
<gene>
    <name evidence="1" type="ORF">IMCC3088_391</name>
</gene>
<dbReference type="STRING" id="2518989.IMCC3088_391"/>
<dbReference type="InterPro" id="IPR002577">
    <property type="entry name" value="HTH_HxlR"/>
</dbReference>
<dbReference type="OrthoDB" id="9807069at2"/>
<dbReference type="PROSITE" id="PS51118">
    <property type="entry name" value="HTH_HXLR"/>
    <property type="match status" value="2"/>
</dbReference>
<evidence type="ECO:0000313" key="1">
    <source>
        <dbReference type="EMBL" id="EGG28309.1"/>
    </source>
</evidence>
<comment type="caution">
    <text evidence="1">The sequence shown here is derived from an EMBL/GenBank/DDBJ whole genome shotgun (WGS) entry which is preliminary data.</text>
</comment>
<dbReference type="Gene3D" id="1.10.10.10">
    <property type="entry name" value="Winged helix-like DNA-binding domain superfamily/Winged helix DNA-binding domain"/>
    <property type="match status" value="2"/>
</dbReference>
<keyword evidence="2" id="KW-1185">Reference proteome</keyword>
<evidence type="ECO:0000313" key="2">
    <source>
        <dbReference type="Proteomes" id="UP000005615"/>
    </source>
</evidence>
<dbReference type="RefSeq" id="WP_009577232.1">
    <property type="nucleotide sequence ID" value="NZ_AEIG01000132.1"/>
</dbReference>
<dbReference type="Proteomes" id="UP000005615">
    <property type="component" value="Unassembled WGS sequence"/>
</dbReference>
<dbReference type="Pfam" id="PF01638">
    <property type="entry name" value="HxlR"/>
    <property type="match status" value="2"/>
</dbReference>
<accession>F3L5T8</accession>
<dbReference type="SUPFAM" id="SSF46785">
    <property type="entry name" value="Winged helix' DNA-binding domain"/>
    <property type="match status" value="2"/>
</dbReference>
<proteinExistence type="predicted"/>
<dbReference type="PANTHER" id="PTHR33204:SF18">
    <property type="entry name" value="TRANSCRIPTIONAL REGULATORY PROTEIN"/>
    <property type="match status" value="1"/>
</dbReference>
<dbReference type="InterPro" id="IPR036390">
    <property type="entry name" value="WH_DNA-bd_sf"/>
</dbReference>
<dbReference type="EMBL" id="AEIG01000132">
    <property type="protein sequence ID" value="EGG28309.1"/>
    <property type="molecule type" value="Genomic_DNA"/>
</dbReference>